<evidence type="ECO:0000313" key="3">
    <source>
        <dbReference type="EMBL" id="TPX54058.1"/>
    </source>
</evidence>
<feature type="region of interest" description="Disordered" evidence="1">
    <location>
        <begin position="1"/>
        <end position="98"/>
    </location>
</feature>
<reference evidence="4 5" key="1">
    <citation type="journal article" date="2019" name="Sci. Rep.">
        <title>Comparative genomics of chytrid fungi reveal insights into the obligate biotrophic and pathogenic lifestyle of Synchytrium endobioticum.</title>
        <authorList>
            <person name="van de Vossenberg B.T.L.H."/>
            <person name="Warris S."/>
            <person name="Nguyen H.D.T."/>
            <person name="van Gent-Pelzer M.P.E."/>
            <person name="Joly D.L."/>
            <person name="van de Geest H.C."/>
            <person name="Bonants P.J.M."/>
            <person name="Smith D.S."/>
            <person name="Levesque C.A."/>
            <person name="van der Lee T.A.J."/>
        </authorList>
    </citation>
    <scope>NUCLEOTIDE SEQUENCE [LARGE SCALE GENOMIC DNA]</scope>
    <source>
        <strain evidence="2 5">LEV6574</strain>
        <strain evidence="3 4">MB42</strain>
    </source>
</reference>
<dbReference type="Proteomes" id="UP000320475">
    <property type="component" value="Unassembled WGS sequence"/>
</dbReference>
<evidence type="ECO:0000313" key="2">
    <source>
        <dbReference type="EMBL" id="TPX51354.1"/>
    </source>
</evidence>
<protein>
    <submittedName>
        <fullName evidence="3">Uncharacterized protein</fullName>
    </submittedName>
</protein>
<keyword evidence="4" id="KW-1185">Reference proteome</keyword>
<dbReference type="EMBL" id="QEAM01000005">
    <property type="protein sequence ID" value="TPX51354.1"/>
    <property type="molecule type" value="Genomic_DNA"/>
</dbReference>
<dbReference type="Proteomes" id="UP000317494">
    <property type="component" value="Unassembled WGS sequence"/>
</dbReference>
<sequence length="232" mass="25618">MSKRHARELYVDALVQTSSSDAGPERQELQELSAEMAQKRGDDVAERLSRAVDDEEDASRTPAPSSVARPQDVSIRTDTDSRGNLESPAVNEHPLDMESSPSNVIGLLVARVRDAEMEVAHLNEELRRLQDRVVMRRTGWRALMDTILSLSKSVALILLVLRFVGFGPSPENICGWLISMAFGFGRKQTLLPILKRTIPASCDEVQPPPNILPPAISSITMPSKSMQPVVLR</sequence>
<accession>A0A507DSX5</accession>
<dbReference type="EMBL" id="QEAN01000009">
    <property type="protein sequence ID" value="TPX54058.1"/>
    <property type="molecule type" value="Genomic_DNA"/>
</dbReference>
<feature type="compositionally biased region" description="Basic and acidic residues" evidence="1">
    <location>
        <begin position="37"/>
        <end position="52"/>
    </location>
</feature>
<proteinExistence type="predicted"/>
<evidence type="ECO:0000256" key="1">
    <source>
        <dbReference type="SAM" id="MobiDB-lite"/>
    </source>
</evidence>
<dbReference type="AlphaFoldDB" id="A0A507DSX5"/>
<name>A0A507DSX5_9FUNG</name>
<dbReference type="VEuPathDB" id="FungiDB:SeMB42_g00468"/>
<comment type="caution">
    <text evidence="3">The sequence shown here is derived from an EMBL/GenBank/DDBJ whole genome shotgun (WGS) entry which is preliminary data.</text>
</comment>
<organism evidence="3 4">
    <name type="scientific">Synchytrium endobioticum</name>
    <dbReference type="NCBI Taxonomy" id="286115"/>
    <lineage>
        <taxon>Eukaryota</taxon>
        <taxon>Fungi</taxon>
        <taxon>Fungi incertae sedis</taxon>
        <taxon>Chytridiomycota</taxon>
        <taxon>Chytridiomycota incertae sedis</taxon>
        <taxon>Chytridiomycetes</taxon>
        <taxon>Synchytriales</taxon>
        <taxon>Synchytriaceae</taxon>
        <taxon>Synchytrium</taxon>
    </lineage>
</organism>
<evidence type="ECO:0000313" key="4">
    <source>
        <dbReference type="Proteomes" id="UP000317494"/>
    </source>
</evidence>
<gene>
    <name evidence="2" type="ORF">SeLEV6574_g00331</name>
    <name evidence="3" type="ORF">SeMB42_g00468</name>
</gene>
<evidence type="ECO:0000313" key="5">
    <source>
        <dbReference type="Proteomes" id="UP000320475"/>
    </source>
</evidence>